<accession>A0A0K1Q0I6</accession>
<dbReference type="Proteomes" id="UP000064967">
    <property type="component" value="Chromosome"/>
</dbReference>
<dbReference type="STRING" id="1391654.AKJ09_05949"/>
<organism evidence="1 2">
    <name type="scientific">Labilithrix luteola</name>
    <dbReference type="NCBI Taxonomy" id="1391654"/>
    <lineage>
        <taxon>Bacteria</taxon>
        <taxon>Pseudomonadati</taxon>
        <taxon>Myxococcota</taxon>
        <taxon>Polyangia</taxon>
        <taxon>Polyangiales</taxon>
        <taxon>Labilitrichaceae</taxon>
        <taxon>Labilithrix</taxon>
    </lineage>
</organism>
<dbReference type="AlphaFoldDB" id="A0A0K1Q0I6"/>
<name>A0A0K1Q0I6_9BACT</name>
<keyword evidence="2" id="KW-1185">Reference proteome</keyword>
<protein>
    <submittedName>
        <fullName evidence="1">Uncharacterized protein</fullName>
    </submittedName>
</protein>
<proteinExistence type="predicted"/>
<evidence type="ECO:0000313" key="2">
    <source>
        <dbReference type="Proteomes" id="UP000064967"/>
    </source>
</evidence>
<evidence type="ECO:0000313" key="1">
    <source>
        <dbReference type="EMBL" id="AKU99285.1"/>
    </source>
</evidence>
<reference evidence="1 2" key="1">
    <citation type="submission" date="2015-08" db="EMBL/GenBank/DDBJ databases">
        <authorList>
            <person name="Babu N.S."/>
            <person name="Beckwith C.J."/>
            <person name="Beseler K.G."/>
            <person name="Brison A."/>
            <person name="Carone J.V."/>
            <person name="Caskin T.P."/>
            <person name="Diamond M."/>
            <person name="Durham M.E."/>
            <person name="Foxe J.M."/>
            <person name="Go M."/>
            <person name="Henderson B.A."/>
            <person name="Jones I.B."/>
            <person name="McGettigan J.A."/>
            <person name="Micheletti S.J."/>
            <person name="Nasrallah M.E."/>
            <person name="Ortiz D."/>
            <person name="Piller C.R."/>
            <person name="Privatt S.R."/>
            <person name="Schneider S.L."/>
            <person name="Sharp S."/>
            <person name="Smith T.C."/>
            <person name="Stanton J.D."/>
            <person name="Ullery H.E."/>
            <person name="Wilson R.J."/>
            <person name="Serrano M.G."/>
            <person name="Buck G."/>
            <person name="Lee V."/>
            <person name="Wang Y."/>
            <person name="Carvalho R."/>
            <person name="Voegtly L."/>
            <person name="Shi R."/>
            <person name="Duckworth R."/>
            <person name="Johnson A."/>
            <person name="Loviza R."/>
            <person name="Walstead R."/>
            <person name="Shah Z."/>
            <person name="Kiflezghi M."/>
            <person name="Wade K."/>
            <person name="Ball S.L."/>
            <person name="Bradley K.W."/>
            <person name="Asai D.J."/>
            <person name="Bowman C.A."/>
            <person name="Russell D.A."/>
            <person name="Pope W.H."/>
            <person name="Jacobs-Sera D."/>
            <person name="Hendrix R.W."/>
            <person name="Hatfull G.F."/>
        </authorList>
    </citation>
    <scope>NUCLEOTIDE SEQUENCE [LARGE SCALE GENOMIC DNA]</scope>
    <source>
        <strain evidence="1 2">DSM 27648</strain>
    </source>
</reference>
<dbReference type="KEGG" id="llu:AKJ09_05949"/>
<gene>
    <name evidence="1" type="ORF">AKJ09_05949</name>
</gene>
<dbReference type="EMBL" id="CP012333">
    <property type="protein sequence ID" value="AKU99285.1"/>
    <property type="molecule type" value="Genomic_DNA"/>
</dbReference>
<sequence>MHDHRRVGNPTIDPSEGGARCKCIKARETLIVASSRALGRD</sequence>